<dbReference type="EMBL" id="CP027059">
    <property type="protein sequence ID" value="UQZ84752.1"/>
    <property type="molecule type" value="Genomic_DNA"/>
</dbReference>
<dbReference type="Proteomes" id="UP001057134">
    <property type="component" value="Chromosome"/>
</dbReference>
<keyword evidence="2" id="KW-1185">Reference proteome</keyword>
<dbReference type="RefSeq" id="WP_249860485.1">
    <property type="nucleotide sequence ID" value="NZ_CP027059.1"/>
</dbReference>
<evidence type="ECO:0000313" key="1">
    <source>
        <dbReference type="EMBL" id="UQZ84752.1"/>
    </source>
</evidence>
<proteinExistence type="predicted"/>
<gene>
    <name evidence="1" type="ORF">SK3146_04007</name>
</gene>
<name>A0ABY4RS14_9BACL</name>
<reference evidence="1" key="2">
    <citation type="journal article" date="2021" name="J Anim Sci Technol">
        <title>Complete genome sequence of Paenibacillus konkukensis sp. nov. SK3146 as a potential probiotic strain.</title>
        <authorList>
            <person name="Jung H.I."/>
            <person name="Park S."/>
            <person name="Niu K.M."/>
            <person name="Lee S.W."/>
            <person name="Kothari D."/>
            <person name="Yi K.J."/>
            <person name="Kim S.K."/>
        </authorList>
    </citation>
    <scope>NUCLEOTIDE SEQUENCE</scope>
    <source>
        <strain evidence="1">SK3146</strain>
    </source>
</reference>
<evidence type="ECO:0000313" key="2">
    <source>
        <dbReference type="Proteomes" id="UP001057134"/>
    </source>
</evidence>
<organism evidence="1 2">
    <name type="scientific">Paenibacillus konkukensis</name>
    <dbReference type="NCBI Taxonomy" id="2020716"/>
    <lineage>
        <taxon>Bacteria</taxon>
        <taxon>Bacillati</taxon>
        <taxon>Bacillota</taxon>
        <taxon>Bacilli</taxon>
        <taxon>Bacillales</taxon>
        <taxon>Paenibacillaceae</taxon>
        <taxon>Paenibacillus</taxon>
    </lineage>
</organism>
<protein>
    <submittedName>
        <fullName evidence="1">Uncharacterized protein</fullName>
    </submittedName>
</protein>
<reference evidence="1" key="1">
    <citation type="submission" date="2018-02" db="EMBL/GenBank/DDBJ databases">
        <authorList>
            <person name="Kim S.-K."/>
            <person name="Jung H.-I."/>
            <person name="Lee S.-W."/>
        </authorList>
    </citation>
    <scope>NUCLEOTIDE SEQUENCE</scope>
    <source>
        <strain evidence="1">SK3146</strain>
    </source>
</reference>
<accession>A0ABY4RS14</accession>
<sequence>MPNHSVFNPQNQPVFTLITNAYSSPGTVAPPETSAGSNGSMYISTASNSSSLGLLGGSVTITLQISNPGSSGKTLYVSRIAGGTGISLNLLSSFSANFTLIKGGTLTSPTSASKLNTNFSSANVSVMTANSSTSAVSGGTAFFALPVNAGQFALEQTGSIVVPAGQSIAATLSASLSVAGVLSTTLNIAWWEA</sequence>